<dbReference type="EMBL" id="NTJZ01000010">
    <property type="protein sequence ID" value="PDH33192.1"/>
    <property type="molecule type" value="Genomic_DNA"/>
</dbReference>
<feature type="domain" description="Cytochrome c" evidence="10">
    <location>
        <begin position="30"/>
        <end position="109"/>
    </location>
</feature>
<dbReference type="InterPro" id="IPR009056">
    <property type="entry name" value="Cyt_c-like_dom"/>
</dbReference>
<dbReference type="SMART" id="SM00564">
    <property type="entry name" value="PQQ"/>
    <property type="match status" value="4"/>
</dbReference>
<dbReference type="InterPro" id="IPR011047">
    <property type="entry name" value="Quinoprotein_ADH-like_sf"/>
</dbReference>
<evidence type="ECO:0000259" key="10">
    <source>
        <dbReference type="PROSITE" id="PS51007"/>
    </source>
</evidence>
<dbReference type="GO" id="GO:0046872">
    <property type="term" value="F:metal ion binding"/>
    <property type="evidence" value="ECO:0007669"/>
    <property type="project" value="UniProtKB-KW"/>
</dbReference>
<protein>
    <submittedName>
        <fullName evidence="11">Alcohol dehydrogenase</fullName>
    </submittedName>
</protein>
<dbReference type="Pfam" id="PF01011">
    <property type="entry name" value="PQQ"/>
    <property type="match status" value="2"/>
</dbReference>
<keyword evidence="5 9" id="KW-0732">Signal</keyword>
<dbReference type="InterPro" id="IPR036909">
    <property type="entry name" value="Cyt_c-like_dom_sf"/>
</dbReference>
<evidence type="ECO:0000256" key="9">
    <source>
        <dbReference type="SAM" id="SignalP"/>
    </source>
</evidence>
<proteinExistence type="inferred from homology"/>
<dbReference type="SUPFAM" id="SSF50998">
    <property type="entry name" value="Quinoprotein alcohol dehydrogenase-like"/>
    <property type="match status" value="1"/>
</dbReference>
<dbReference type="Proteomes" id="UP000219329">
    <property type="component" value="Unassembled WGS sequence"/>
</dbReference>
<keyword evidence="6" id="KW-0560">Oxidoreductase</keyword>
<evidence type="ECO:0000256" key="6">
    <source>
        <dbReference type="ARBA" id="ARBA00023002"/>
    </source>
</evidence>
<comment type="similarity">
    <text evidence="2">Belongs to the bacterial PQQ dehydrogenase family.</text>
</comment>
<evidence type="ECO:0000256" key="2">
    <source>
        <dbReference type="ARBA" id="ARBA00008156"/>
    </source>
</evidence>
<dbReference type="PANTHER" id="PTHR32303:SF20">
    <property type="entry name" value="QUINOPROTEIN ETHANOL DEHYDROGENASE"/>
    <property type="match status" value="1"/>
</dbReference>
<dbReference type="PROSITE" id="PS51007">
    <property type="entry name" value="CYTC"/>
    <property type="match status" value="1"/>
</dbReference>
<dbReference type="GO" id="GO:0016491">
    <property type="term" value="F:oxidoreductase activity"/>
    <property type="evidence" value="ECO:0007669"/>
    <property type="project" value="UniProtKB-KW"/>
</dbReference>
<feature type="signal peptide" evidence="9">
    <location>
        <begin position="1"/>
        <end position="19"/>
    </location>
</feature>
<evidence type="ECO:0000256" key="8">
    <source>
        <dbReference type="PROSITE-ProRule" id="PRU00433"/>
    </source>
</evidence>
<comment type="cofactor">
    <cofactor evidence="1">
        <name>pyrroloquinoline quinone</name>
        <dbReference type="ChEBI" id="CHEBI:58442"/>
    </cofactor>
</comment>
<dbReference type="GO" id="GO:0020037">
    <property type="term" value="F:heme binding"/>
    <property type="evidence" value="ECO:0007669"/>
    <property type="project" value="InterPro"/>
</dbReference>
<dbReference type="PANTHER" id="PTHR32303">
    <property type="entry name" value="QUINOPROTEIN ALCOHOL DEHYDROGENASE (CYTOCHROME C)"/>
    <property type="match status" value="1"/>
</dbReference>
<dbReference type="Pfam" id="PF13442">
    <property type="entry name" value="Cytochrome_CBB3"/>
    <property type="match status" value="1"/>
</dbReference>
<evidence type="ECO:0000256" key="7">
    <source>
        <dbReference type="ARBA" id="ARBA00023004"/>
    </source>
</evidence>
<dbReference type="Gene3D" id="2.140.10.10">
    <property type="entry name" value="Quinoprotein alcohol dehydrogenase-like superfamily"/>
    <property type="match status" value="1"/>
</dbReference>
<comment type="caution">
    <text evidence="11">The sequence shown here is derived from an EMBL/GenBank/DDBJ whole genome shotgun (WGS) entry which is preliminary data.</text>
</comment>
<accession>A0A2A5W9V6</accession>
<keyword evidence="7 8" id="KW-0408">Iron</keyword>
<organism evidence="11 12">
    <name type="scientific">OM182 bacterium MED-G28</name>
    <dbReference type="NCBI Taxonomy" id="1986256"/>
    <lineage>
        <taxon>Bacteria</taxon>
        <taxon>Pseudomonadati</taxon>
        <taxon>Pseudomonadota</taxon>
        <taxon>Gammaproteobacteria</taxon>
        <taxon>OMG group</taxon>
        <taxon>OM182 clade</taxon>
    </lineage>
</organism>
<sequence length="719" mass="79352">MLARLLLLIVAVIPSILNGQQLQQAAFTDNQAQTGASVYSQSCAACHLPDLTGSFEAPALNDNNFRTTWSNRTVAELIDLLQRTMPPQAPASLSEQQYIEVVAYLLSENNIAASTASLATSSDAVVFIGESETDQAPLVQRTPVPGRAGTTPTPSTRNSVPEIATIYQSDRAITRSFVPVSGYENISTAELANPDPADWTYWRRSPKSQGFSPLKQINKENVSRLSLAWVWGMEPGRSQPAPLVRNGIIYIPNFGNVIQAINGRDGTLLWEYQRQFPQDSRQGGPLRTLAMWEDMIYVATTDAHLVALDARTGAVRWDVEIADEGLGYSNTSGPIVADGKVINGITGCTRFFKESCFITGHDARTGEELWRTYTIAQPGEFGDDTWGGLPLEFRGGGDVWVTGSWDPELELVFFGVAQAKPWMAASRGLTTDDETLYTNSTLAINPEDGSIVWHRQHVPGESLDMDEAFEQVLVDLFDEPFLLTIGKSGILWKLDRRTGEFQGLQETVFQNVFSEVNLETGLVRYREDIQNMQIGEWLSVCPSTAGGHNWQSSTYHPPTRQLVIPLSQSCMEMSPREVTFEVGQGGTMADRRWFPMPGTNEQFGKLASYEVDSLDEKWSVEQRAPFLTAALSTAGGLVFIGDYDRYVHAYDVDTGEELWRSRLGTSVEGFPVTFAIDGEQYVAFTSGREGGSPWRIGSFLAPELVSPDGHNALYVFKLN</sequence>
<evidence type="ECO:0000313" key="11">
    <source>
        <dbReference type="EMBL" id="PDH33192.1"/>
    </source>
</evidence>
<dbReference type="GO" id="GO:0009055">
    <property type="term" value="F:electron transfer activity"/>
    <property type="evidence" value="ECO:0007669"/>
    <property type="project" value="InterPro"/>
</dbReference>
<evidence type="ECO:0000256" key="1">
    <source>
        <dbReference type="ARBA" id="ARBA00001931"/>
    </source>
</evidence>
<keyword evidence="3 8" id="KW-0349">Heme</keyword>
<evidence type="ECO:0000256" key="5">
    <source>
        <dbReference type="ARBA" id="ARBA00022729"/>
    </source>
</evidence>
<gene>
    <name evidence="11" type="ORF">CNF02_09590</name>
</gene>
<feature type="chain" id="PRO_5012901803" evidence="9">
    <location>
        <begin position="20"/>
        <end position="719"/>
    </location>
</feature>
<dbReference type="Gene3D" id="1.10.760.10">
    <property type="entry name" value="Cytochrome c-like domain"/>
    <property type="match status" value="1"/>
</dbReference>
<dbReference type="SUPFAM" id="SSF46626">
    <property type="entry name" value="Cytochrome c"/>
    <property type="match status" value="1"/>
</dbReference>
<evidence type="ECO:0000313" key="12">
    <source>
        <dbReference type="Proteomes" id="UP000219329"/>
    </source>
</evidence>
<dbReference type="InterPro" id="IPR018391">
    <property type="entry name" value="PQQ_b-propeller_rpt"/>
</dbReference>
<keyword evidence="4 8" id="KW-0479">Metal-binding</keyword>
<evidence type="ECO:0000256" key="4">
    <source>
        <dbReference type="ARBA" id="ARBA00022723"/>
    </source>
</evidence>
<dbReference type="AlphaFoldDB" id="A0A2A5W9V6"/>
<evidence type="ECO:0000256" key="3">
    <source>
        <dbReference type="ARBA" id="ARBA00022617"/>
    </source>
</evidence>
<dbReference type="InterPro" id="IPR002372">
    <property type="entry name" value="PQQ_rpt_dom"/>
</dbReference>
<reference evidence="11 12" key="1">
    <citation type="submission" date="2017-08" db="EMBL/GenBank/DDBJ databases">
        <title>Fine stratification of microbial communities through a metagenomic profile of the photic zone.</title>
        <authorList>
            <person name="Haro-Moreno J.M."/>
            <person name="Lopez-Perez M."/>
            <person name="De La Torre J."/>
            <person name="Picazo A."/>
            <person name="Camacho A."/>
            <person name="Rodriguez-Valera F."/>
        </authorList>
    </citation>
    <scope>NUCLEOTIDE SEQUENCE [LARGE SCALE GENOMIC DNA]</scope>
    <source>
        <strain evidence="11">MED-G28</strain>
    </source>
</reference>
<name>A0A2A5W9V6_9GAMM</name>